<feature type="region of interest" description="Disordered" evidence="4">
    <location>
        <begin position="88"/>
        <end position="110"/>
    </location>
</feature>
<reference evidence="5 6" key="1">
    <citation type="submission" date="2019-05" db="EMBL/GenBank/DDBJ databases">
        <title>Sporisorium graminicola CBS 10092 draft sequencing and annotation.</title>
        <authorList>
            <person name="Solano-Gonzalez S."/>
            <person name="Caddick M.X."/>
            <person name="Darby A."/>
        </authorList>
    </citation>
    <scope>NUCLEOTIDE SEQUENCE [LARGE SCALE GENOMIC DNA]</scope>
    <source>
        <strain evidence="5 6">CBS 10092</strain>
    </source>
</reference>
<evidence type="ECO:0000313" key="5">
    <source>
        <dbReference type="EMBL" id="TKY86103.1"/>
    </source>
</evidence>
<gene>
    <name evidence="3" type="primary">NCS2</name>
    <name evidence="3" type="synonym">CTU2</name>
    <name evidence="5" type="ORF">EX895_004928</name>
</gene>
<comment type="function">
    <text evidence="3">Plays a central role in 2-thiolation of mcm(5)S(2)U at tRNA wobble positions of tRNA(Lys), tRNA(Glu) and tRNA(Gln). May act by forming a heterodimer with NCS6 that ligates sulfur from thiocarboxylated URM1 onto the uridine of tRNAs at wobble position. Prior mcm(5) tRNA modification by the elongator complex is required for 2-thiolation. May also be involved in protein urmylation.</text>
</comment>
<accession>A0A4U7KPF4</accession>
<dbReference type="PANTHER" id="PTHR20882:SF14">
    <property type="entry name" value="CYTOPLASMIC TRNA 2-THIOLATION PROTEIN 2"/>
    <property type="match status" value="1"/>
</dbReference>
<dbReference type="OrthoDB" id="25129at2759"/>
<proteinExistence type="inferred from homology"/>
<feature type="compositionally biased region" description="Low complexity" evidence="4">
    <location>
        <begin position="88"/>
        <end position="104"/>
    </location>
</feature>
<dbReference type="GO" id="GO:0005829">
    <property type="term" value="C:cytosol"/>
    <property type="evidence" value="ECO:0007669"/>
    <property type="project" value="TreeGrafter"/>
</dbReference>
<keyword evidence="6" id="KW-1185">Reference proteome</keyword>
<comment type="similarity">
    <text evidence="3">Belongs to the CTU2/NCS2 family.</text>
</comment>
<evidence type="ECO:0000313" key="6">
    <source>
        <dbReference type="Proteomes" id="UP000306050"/>
    </source>
</evidence>
<feature type="region of interest" description="Disordered" evidence="4">
    <location>
        <begin position="164"/>
        <end position="199"/>
    </location>
</feature>
<dbReference type="EMBL" id="SRRM01000018">
    <property type="protein sequence ID" value="TKY86103.1"/>
    <property type="molecule type" value="Genomic_DNA"/>
</dbReference>
<dbReference type="InterPro" id="IPR014729">
    <property type="entry name" value="Rossmann-like_a/b/a_fold"/>
</dbReference>
<feature type="region of interest" description="Disordered" evidence="4">
    <location>
        <begin position="642"/>
        <end position="688"/>
    </location>
</feature>
<evidence type="ECO:0000256" key="3">
    <source>
        <dbReference type="HAMAP-Rule" id="MF_03054"/>
    </source>
</evidence>
<name>A0A4U7KPF4_9BASI</name>
<evidence type="ECO:0000256" key="4">
    <source>
        <dbReference type="SAM" id="MobiDB-lite"/>
    </source>
</evidence>
<dbReference type="GO" id="GO:0000049">
    <property type="term" value="F:tRNA binding"/>
    <property type="evidence" value="ECO:0007669"/>
    <property type="project" value="InterPro"/>
</dbReference>
<dbReference type="GO" id="GO:0002143">
    <property type="term" value="P:tRNA wobble position uridine thiolation"/>
    <property type="evidence" value="ECO:0007669"/>
    <property type="project" value="TreeGrafter"/>
</dbReference>
<dbReference type="GO" id="GO:0016779">
    <property type="term" value="F:nucleotidyltransferase activity"/>
    <property type="evidence" value="ECO:0007669"/>
    <property type="project" value="UniProtKB-UniRule"/>
</dbReference>
<dbReference type="PANTHER" id="PTHR20882">
    <property type="entry name" value="CYTOPLASMIC TRNA 2-THIOLATION PROTEIN 2"/>
    <property type="match status" value="1"/>
</dbReference>
<protein>
    <recommendedName>
        <fullName evidence="3">Cytoplasmic tRNA 2-thiolation protein 2</fullName>
    </recommendedName>
</protein>
<dbReference type="InterPro" id="IPR019407">
    <property type="entry name" value="CTU2"/>
</dbReference>
<keyword evidence="1 3" id="KW-0963">Cytoplasm</keyword>
<evidence type="ECO:0000256" key="1">
    <source>
        <dbReference type="ARBA" id="ARBA00022490"/>
    </source>
</evidence>
<dbReference type="HAMAP" id="MF_03054">
    <property type="entry name" value="CTU2"/>
    <property type="match status" value="1"/>
</dbReference>
<dbReference type="UniPathway" id="UPA00988"/>
<dbReference type="Gene3D" id="3.40.50.620">
    <property type="entry name" value="HUPs"/>
    <property type="match status" value="1"/>
</dbReference>
<sequence>MPCPQPDDPTPSVAAAATAAHPTEVTTCVRCKTNAAIAIFRDSIYCQECALAVFFQKAKAGLEYARGAGLAKYVAAVKANSAARTVAGSSQASTSSISASPAAATNGAGSRKVAKQINNGYGNSEVDVSANIAVAFSGGPSSRALLRTATQYFRPETAFVNRDARRRKARGEKTGTPSTAAKHTMHRTAGKGRDPGNSAGRFNEVGKIYVFYIDDSAIIPNGEGVDRTEAARKMVEDEACPDLHFVGLKLEDVFRSSSIDEDAFEGVPWKLQDVDSQHISSTASSVSDPTEAIKDLFASLHPTNTPRTGASSARTRIEDLHRLLISALLRRTARQYDCAALLLGDTATRISIRLIEDLAKGAGHKLPVQGSDAVWIDDLLVVRPFKTHLMQDVLFYISALGLEQLQPEQHVVPPTVSTADVLSNTNSNIPAMDKSSIARLTETFILNLEKGVPSTVTTIGKTGSKLVLNAPAVEANGETSVSASASHSTSAFQHVGPSVSLRSRTGVSEEMAGMTFADASEPRIGSRGMRLAQASASCFRWNTITGCALCGMPSQHPKARHWKRDITISSLAETAPSQQITSTRAGDANGEGEWIELSDHLCYACLLVLAPPIAVGGEQENAVKSLLPAYVLRHVRRSNAEKGSEGLDAVGLNNAAGGKAEDEDTAQTGQHGNCGSHNPTPQPLKRSEIKAQINEFLLDEA</sequence>
<dbReference type="Proteomes" id="UP000306050">
    <property type="component" value="Chromosome SGRAM_5"/>
</dbReference>
<evidence type="ECO:0000256" key="2">
    <source>
        <dbReference type="ARBA" id="ARBA00022694"/>
    </source>
</evidence>
<dbReference type="GO" id="GO:0032447">
    <property type="term" value="P:protein urmylation"/>
    <property type="evidence" value="ECO:0007669"/>
    <property type="project" value="UniProtKB-UniRule"/>
</dbReference>
<feature type="compositionally biased region" description="Polar residues" evidence="4">
    <location>
        <begin position="666"/>
        <end position="679"/>
    </location>
</feature>
<comment type="subcellular location">
    <subcellularLocation>
        <location evidence="3">Cytoplasm</location>
    </subcellularLocation>
</comment>
<dbReference type="GO" id="GO:0016783">
    <property type="term" value="F:sulfurtransferase activity"/>
    <property type="evidence" value="ECO:0007669"/>
    <property type="project" value="TreeGrafter"/>
</dbReference>
<organism evidence="5 6">
    <name type="scientific">Sporisorium graminicola</name>
    <dbReference type="NCBI Taxonomy" id="280036"/>
    <lineage>
        <taxon>Eukaryota</taxon>
        <taxon>Fungi</taxon>
        <taxon>Dikarya</taxon>
        <taxon>Basidiomycota</taxon>
        <taxon>Ustilaginomycotina</taxon>
        <taxon>Ustilaginomycetes</taxon>
        <taxon>Ustilaginales</taxon>
        <taxon>Ustilaginaceae</taxon>
        <taxon>Sporisorium</taxon>
    </lineage>
</organism>
<keyword evidence="2 3" id="KW-0819">tRNA processing</keyword>
<dbReference type="AlphaFoldDB" id="A0A4U7KPF4"/>
<comment type="pathway">
    <text evidence="3">tRNA modification; 5-methoxycarbonylmethyl-2-thiouridine-tRNA biosynthesis.</text>
</comment>
<comment type="caution">
    <text evidence="5">The sequence shown here is derived from an EMBL/GenBank/DDBJ whole genome shotgun (WGS) entry which is preliminary data.</text>
</comment>
<dbReference type="Pfam" id="PF10288">
    <property type="entry name" value="CTU2"/>
    <property type="match status" value="1"/>
</dbReference>